<dbReference type="InterPro" id="IPR036291">
    <property type="entry name" value="NAD(P)-bd_dom_sf"/>
</dbReference>
<evidence type="ECO:0000259" key="7">
    <source>
        <dbReference type="Pfam" id="PF04321"/>
    </source>
</evidence>
<dbReference type="InterPro" id="IPR017853">
    <property type="entry name" value="GH"/>
</dbReference>
<dbReference type="PATRIC" id="fig|1492898.3.peg.409"/>
<proteinExistence type="inferred from homology"/>
<feature type="domain" description="RmlD-like substrate binding" evidence="7">
    <location>
        <begin position="449"/>
        <end position="705"/>
    </location>
</feature>
<organism evidence="8 9">
    <name type="scientific">Flavisolibacter tropicus</name>
    <dbReference type="NCBI Taxonomy" id="1492898"/>
    <lineage>
        <taxon>Bacteria</taxon>
        <taxon>Pseudomonadati</taxon>
        <taxon>Bacteroidota</taxon>
        <taxon>Chitinophagia</taxon>
        <taxon>Chitinophagales</taxon>
        <taxon>Chitinophagaceae</taxon>
        <taxon>Flavisolibacter</taxon>
    </lineage>
</organism>
<dbReference type="Gene3D" id="3.20.20.80">
    <property type="entry name" value="Glycosidases"/>
    <property type="match status" value="1"/>
</dbReference>
<evidence type="ECO:0000256" key="4">
    <source>
        <dbReference type="ARBA" id="ARBA00017099"/>
    </source>
</evidence>
<accession>A0A172TR23</accession>
<dbReference type="Proteomes" id="UP000077177">
    <property type="component" value="Chromosome"/>
</dbReference>
<evidence type="ECO:0000256" key="3">
    <source>
        <dbReference type="ARBA" id="ARBA00012929"/>
    </source>
</evidence>
<dbReference type="AlphaFoldDB" id="A0A172TR23"/>
<dbReference type="InterPro" id="IPR029903">
    <property type="entry name" value="RmlD-like-bd"/>
</dbReference>
<name>A0A172TR23_9BACT</name>
<comment type="catalytic activity">
    <reaction evidence="5">
        <text>dTDP-beta-L-rhamnose + NADP(+) = dTDP-4-dehydro-beta-L-rhamnose + NADPH + H(+)</text>
        <dbReference type="Rhea" id="RHEA:21796"/>
        <dbReference type="ChEBI" id="CHEBI:15378"/>
        <dbReference type="ChEBI" id="CHEBI:57510"/>
        <dbReference type="ChEBI" id="CHEBI:57783"/>
        <dbReference type="ChEBI" id="CHEBI:58349"/>
        <dbReference type="ChEBI" id="CHEBI:62830"/>
        <dbReference type="EC" id="1.1.1.133"/>
    </reaction>
</comment>
<dbReference type="GO" id="GO:0019305">
    <property type="term" value="P:dTDP-rhamnose biosynthetic process"/>
    <property type="evidence" value="ECO:0007669"/>
    <property type="project" value="UniProtKB-UniPathway"/>
</dbReference>
<evidence type="ECO:0000256" key="5">
    <source>
        <dbReference type="ARBA" id="ARBA00048200"/>
    </source>
</evidence>
<dbReference type="InterPro" id="IPR005913">
    <property type="entry name" value="dTDP_dehydrorham_reduct"/>
</dbReference>
<keyword evidence="6" id="KW-0560">Oxidoreductase</keyword>
<evidence type="ECO:0000256" key="1">
    <source>
        <dbReference type="ARBA" id="ARBA00004781"/>
    </source>
</evidence>
<gene>
    <name evidence="8" type="ORF">SY85_01870</name>
</gene>
<dbReference type="OrthoDB" id="9803892at2"/>
<dbReference type="STRING" id="1492898.SY85_01870"/>
<dbReference type="CDD" id="cd05254">
    <property type="entry name" value="dTDP_HR_like_SDR_e"/>
    <property type="match status" value="1"/>
</dbReference>
<keyword evidence="9" id="KW-1185">Reference proteome</keyword>
<evidence type="ECO:0000256" key="2">
    <source>
        <dbReference type="ARBA" id="ARBA00010944"/>
    </source>
</evidence>
<sequence>MGVNQSCNNPEIWGGVECTINRVADFYFDQLAFNNYYQHPQQEAIAHLGIKKLRFPVLWEKHELTKDATINWKWTSSQLEYFNNNGIDVIAGLIHHGSGPSFTNLLDPSFPELLAQYARKVAEQFPWLTNYTPVNEPLTTARFSGLYGLWYPHATDDKSFLKALVHQMKGVVLSMKEIRKVNPNAVLIQTEDLSKTYSTPLLQYQAQFENERRWLPYDLLLGQVTEQHPLWKYFVDNRIKPEELYFFQDNICEPHVLGFNYYVTSERYLDERMHLYPAHTHGSNNIHSYADVEAVRVELEEPIGLEVVLNEAWERYRKPMAITEVHLHCHREEQLRWFSYVWNTCNKVKASGVDIKAVTAWALLGSYGWDKLLTEPNGSYEPGVYDMRSGRPRETALTHFIKNITGANDCKHHLIQVEGWWQRHTRYLQEPLQFSPDSHRVRVEQTAPVLIIGKRGTLGKAFARICTDRAIHFKLLSREDCDISNIESIVKAIDYFKPWAIINAAGYVRVDDAEGDEDACMRDNLIGPLLLAQVCESKGIKLVSFSTDLVFDGLKQSPYVESDSVNPLNVYGKSKALSENAVLTANPDSLLIRTSAFFGPWDQYNFNHWIETQLNNFQTVSVASDIFISPTYVPDLVHTVLDLVIDHEKGIWHLANRGITTWANLAFYVAERCQLDTKLINPVPSSEMNYTALRPKYCVLGTEKGHLLPSLENALDRYIVEKKQALALWVN</sequence>
<dbReference type="Gene3D" id="3.90.25.10">
    <property type="entry name" value="UDP-galactose 4-epimerase, domain 1"/>
    <property type="match status" value="1"/>
</dbReference>
<dbReference type="RefSeq" id="WP_066401523.1">
    <property type="nucleotide sequence ID" value="NZ_CP011390.1"/>
</dbReference>
<evidence type="ECO:0000313" key="9">
    <source>
        <dbReference type="Proteomes" id="UP000077177"/>
    </source>
</evidence>
<dbReference type="GO" id="GO:0005975">
    <property type="term" value="P:carbohydrate metabolic process"/>
    <property type="evidence" value="ECO:0007669"/>
    <property type="project" value="InterPro"/>
</dbReference>
<dbReference type="SUPFAM" id="SSF51735">
    <property type="entry name" value="NAD(P)-binding Rossmann-fold domains"/>
    <property type="match status" value="1"/>
</dbReference>
<protein>
    <recommendedName>
        <fullName evidence="4 6">dTDP-4-dehydrorhamnose reductase</fullName>
        <ecNumber evidence="3 6">1.1.1.133</ecNumber>
    </recommendedName>
</protein>
<dbReference type="Gene3D" id="3.40.50.720">
    <property type="entry name" value="NAD(P)-binding Rossmann-like Domain"/>
    <property type="match status" value="1"/>
</dbReference>
<comment type="similarity">
    <text evidence="2 6">Belongs to the dTDP-4-dehydrorhamnose reductase family.</text>
</comment>
<keyword evidence="6" id="KW-0521">NADP</keyword>
<evidence type="ECO:0000256" key="6">
    <source>
        <dbReference type="RuleBase" id="RU364082"/>
    </source>
</evidence>
<dbReference type="UniPathway" id="UPA00124"/>
<dbReference type="EC" id="1.1.1.133" evidence="3 6"/>
<comment type="function">
    <text evidence="6">Catalyzes the reduction of dTDP-6-deoxy-L-lyxo-4-hexulose to yield dTDP-L-rhamnose.</text>
</comment>
<reference evidence="9" key="1">
    <citation type="submission" date="2015-01" db="EMBL/GenBank/DDBJ databases">
        <title>Flavisolibacter sp./LCS9/ whole genome sequencing.</title>
        <authorList>
            <person name="Kim M.K."/>
            <person name="Srinivasan S."/>
            <person name="Lee J.-J."/>
        </authorList>
    </citation>
    <scope>NUCLEOTIDE SEQUENCE [LARGE SCALE GENOMIC DNA]</scope>
    <source>
        <strain evidence="9">LCS9</strain>
    </source>
</reference>
<dbReference type="GO" id="GO:0004553">
    <property type="term" value="F:hydrolase activity, hydrolyzing O-glycosyl compounds"/>
    <property type="evidence" value="ECO:0007669"/>
    <property type="project" value="InterPro"/>
</dbReference>
<evidence type="ECO:0000313" key="8">
    <source>
        <dbReference type="EMBL" id="ANE49432.1"/>
    </source>
</evidence>
<dbReference type="PANTHER" id="PTHR10491:SF4">
    <property type="entry name" value="METHIONINE ADENOSYLTRANSFERASE 2 SUBUNIT BETA"/>
    <property type="match status" value="1"/>
</dbReference>
<dbReference type="SUPFAM" id="SSF51445">
    <property type="entry name" value="(Trans)glycosidases"/>
    <property type="match status" value="1"/>
</dbReference>
<dbReference type="KEGG" id="fla:SY85_01870"/>
<dbReference type="Pfam" id="PF04321">
    <property type="entry name" value="RmlD_sub_bind"/>
    <property type="match status" value="1"/>
</dbReference>
<dbReference type="GO" id="GO:0008831">
    <property type="term" value="F:dTDP-4-dehydrorhamnose reductase activity"/>
    <property type="evidence" value="ECO:0007669"/>
    <property type="project" value="UniProtKB-EC"/>
</dbReference>
<dbReference type="PANTHER" id="PTHR10491">
    <property type="entry name" value="DTDP-4-DEHYDRORHAMNOSE REDUCTASE"/>
    <property type="match status" value="1"/>
</dbReference>
<dbReference type="EMBL" id="CP011390">
    <property type="protein sequence ID" value="ANE49432.1"/>
    <property type="molecule type" value="Genomic_DNA"/>
</dbReference>
<comment type="pathway">
    <text evidence="1 6">Carbohydrate biosynthesis; dTDP-L-rhamnose biosynthesis.</text>
</comment>
<reference evidence="8 9" key="2">
    <citation type="journal article" date="2016" name="Int. J. Syst. Evol. Microbiol.">
        <title>Flavisolibacter tropicus sp. nov., isolated from tropical soil.</title>
        <authorList>
            <person name="Lee J.J."/>
            <person name="Kang M.S."/>
            <person name="Kim G.S."/>
            <person name="Lee C.S."/>
            <person name="Lim S."/>
            <person name="Lee J."/>
            <person name="Roh S.H."/>
            <person name="Kang H."/>
            <person name="Ha J.M."/>
            <person name="Bae S."/>
            <person name="Jung H.Y."/>
            <person name="Kim M.K."/>
        </authorList>
    </citation>
    <scope>NUCLEOTIDE SEQUENCE [LARGE SCALE GENOMIC DNA]</scope>
    <source>
        <strain evidence="8 9">LCS9</strain>
    </source>
</reference>